<dbReference type="Proteomes" id="UP000290288">
    <property type="component" value="Unassembled WGS sequence"/>
</dbReference>
<evidence type="ECO:0000313" key="1">
    <source>
        <dbReference type="EMBL" id="RXW14697.1"/>
    </source>
</evidence>
<keyword evidence="2" id="KW-1185">Reference proteome</keyword>
<comment type="caution">
    <text evidence="1">The sequence shown here is derived from an EMBL/GenBank/DDBJ whole genome shotgun (WGS) entry which is preliminary data.</text>
</comment>
<protein>
    <submittedName>
        <fullName evidence="1">Uncharacterized protein</fullName>
    </submittedName>
</protein>
<dbReference type="EMBL" id="SDEE01000661">
    <property type="protein sequence ID" value="RXW14697.1"/>
    <property type="molecule type" value="Genomic_DNA"/>
</dbReference>
<reference evidence="1 2" key="1">
    <citation type="submission" date="2019-01" db="EMBL/GenBank/DDBJ databases">
        <title>Draft genome sequence of Psathyrella aberdarensis IHI B618.</title>
        <authorList>
            <person name="Buettner E."/>
            <person name="Kellner H."/>
        </authorList>
    </citation>
    <scope>NUCLEOTIDE SEQUENCE [LARGE SCALE GENOMIC DNA]</scope>
    <source>
        <strain evidence="1 2">IHI B618</strain>
    </source>
</reference>
<sequence length="191" mass="21340">MRTRSSTKQAEAALVDETLTEQRYLIVQELGAGLELEDTSFSGSPHHDLASDSAIDGFLKKSPFYNVMQRRWKLPWNYTKLLYGDFIPHSATFPPILRHFWRNKSAQGTRRVVDTHNTNLQHSKADSPSLNSRPSLVIRAEGPSFQLPDTEPGQKPAQVGFSNVAACIELQAEGNDFPASEQLVRAAIYAK</sequence>
<gene>
    <name evidence="1" type="ORF">EST38_g11159</name>
</gene>
<dbReference type="AlphaFoldDB" id="A0A4Q2D5J1"/>
<evidence type="ECO:0000313" key="2">
    <source>
        <dbReference type="Proteomes" id="UP000290288"/>
    </source>
</evidence>
<dbReference type="OrthoDB" id="5584477at2759"/>
<name>A0A4Q2D5J1_9AGAR</name>
<organism evidence="1 2">
    <name type="scientific">Candolleomyces aberdarensis</name>
    <dbReference type="NCBI Taxonomy" id="2316362"/>
    <lineage>
        <taxon>Eukaryota</taxon>
        <taxon>Fungi</taxon>
        <taxon>Dikarya</taxon>
        <taxon>Basidiomycota</taxon>
        <taxon>Agaricomycotina</taxon>
        <taxon>Agaricomycetes</taxon>
        <taxon>Agaricomycetidae</taxon>
        <taxon>Agaricales</taxon>
        <taxon>Agaricineae</taxon>
        <taxon>Psathyrellaceae</taxon>
        <taxon>Candolleomyces</taxon>
    </lineage>
</organism>
<proteinExistence type="predicted"/>
<accession>A0A4Q2D5J1</accession>